<organism evidence="2 3">
    <name type="scientific">Mortierella alpina</name>
    <name type="common">Oleaginous fungus</name>
    <name type="synonym">Mortierella renispora</name>
    <dbReference type="NCBI Taxonomy" id="64518"/>
    <lineage>
        <taxon>Eukaryota</taxon>
        <taxon>Fungi</taxon>
        <taxon>Fungi incertae sedis</taxon>
        <taxon>Mucoromycota</taxon>
        <taxon>Mortierellomycotina</taxon>
        <taxon>Mortierellomycetes</taxon>
        <taxon>Mortierellales</taxon>
        <taxon>Mortierellaceae</taxon>
        <taxon>Mortierella</taxon>
    </lineage>
</organism>
<dbReference type="InterPro" id="IPR050410">
    <property type="entry name" value="CCR4/nocturin_mRNA_transcr"/>
</dbReference>
<accession>A0A9P8D0W8</accession>
<dbReference type="InterPro" id="IPR036691">
    <property type="entry name" value="Endo/exonu/phosph_ase_sf"/>
</dbReference>
<dbReference type="Proteomes" id="UP000717515">
    <property type="component" value="Unassembled WGS sequence"/>
</dbReference>
<dbReference type="EMBL" id="JAIFTL010000019">
    <property type="protein sequence ID" value="KAG9326454.1"/>
    <property type="molecule type" value="Genomic_DNA"/>
</dbReference>
<gene>
    <name evidence="2" type="ORF">KVV02_001633</name>
</gene>
<dbReference type="PANTHER" id="PTHR12121:SF36">
    <property type="entry name" value="ENDONUCLEASE_EXONUCLEASE_PHOSPHATASE DOMAIN-CONTAINING PROTEIN"/>
    <property type="match status" value="1"/>
</dbReference>
<dbReference type="InterPro" id="IPR005135">
    <property type="entry name" value="Endo/exonuclease/phosphatase"/>
</dbReference>
<reference evidence="2" key="1">
    <citation type="submission" date="2021-07" db="EMBL/GenBank/DDBJ databases">
        <title>Draft genome of Mortierella alpina, strain LL118, isolated from an aspen leaf litter sample.</title>
        <authorList>
            <person name="Yang S."/>
            <person name="Vinatzer B.A."/>
        </authorList>
    </citation>
    <scope>NUCLEOTIDE SEQUENCE</scope>
    <source>
        <strain evidence="2">LL118</strain>
    </source>
</reference>
<dbReference type="SUPFAM" id="SSF56219">
    <property type="entry name" value="DNase I-like"/>
    <property type="match status" value="1"/>
</dbReference>
<proteinExistence type="predicted"/>
<dbReference type="Gene3D" id="3.60.10.10">
    <property type="entry name" value="Endonuclease/exonuclease/phosphatase"/>
    <property type="match status" value="2"/>
</dbReference>
<comment type="caution">
    <text evidence="2">The sequence shown here is derived from an EMBL/GenBank/DDBJ whole genome shotgun (WGS) entry which is preliminary data.</text>
</comment>
<protein>
    <recommendedName>
        <fullName evidence="1">Endonuclease/exonuclease/phosphatase domain-containing protein</fullName>
    </recommendedName>
</protein>
<dbReference type="GO" id="GO:0000175">
    <property type="term" value="F:3'-5'-RNA exonuclease activity"/>
    <property type="evidence" value="ECO:0007669"/>
    <property type="project" value="TreeGrafter"/>
</dbReference>
<dbReference type="AlphaFoldDB" id="A0A9P8D0W8"/>
<feature type="domain" description="Endonuclease/exonuclease/phosphatase" evidence="1">
    <location>
        <begin position="43"/>
        <end position="172"/>
    </location>
</feature>
<evidence type="ECO:0000259" key="1">
    <source>
        <dbReference type="Pfam" id="PF03372"/>
    </source>
</evidence>
<evidence type="ECO:0000313" key="2">
    <source>
        <dbReference type="EMBL" id="KAG9326454.1"/>
    </source>
</evidence>
<sequence>MLESDPRPRGWEQLSQHGCEASFSVVSYNILSRTLAANNPKFTSNAYVPDPRNWLSRRTLLLTEIEVMDADVVCLQELDKDDYDGYFGAMMGHLGYRGVHAKRHSNFAHGFAVFYRTRRITVVKIHYPVLTRLLKLGQLMAIISAAKVMMRRDPSMSLILTGDMNAQVGSLIKEFVVRGSVDLWSMTEAEFSRRPHGRRRCAVDQQHLEQTKEFKKETWELRDLVNPKPLEYPTRRAQTWTWDQRDLAAPVVTTFAPKVDELRHMARTYRDLENGIVAHPLHMSSVYGVTKIPDFMFHGELMGCRPRLELVARLDIPSMLLQLKDGLPRSDHLAIGAKYRFRDLSN</sequence>
<dbReference type="Pfam" id="PF03372">
    <property type="entry name" value="Exo_endo_phos"/>
    <property type="match status" value="1"/>
</dbReference>
<name>A0A9P8D0W8_MORAP</name>
<dbReference type="PANTHER" id="PTHR12121">
    <property type="entry name" value="CARBON CATABOLITE REPRESSOR PROTEIN 4"/>
    <property type="match status" value="1"/>
</dbReference>
<evidence type="ECO:0000313" key="3">
    <source>
        <dbReference type="Proteomes" id="UP000717515"/>
    </source>
</evidence>